<dbReference type="InterPro" id="IPR003796">
    <property type="entry name" value="RNR_NrdR-like"/>
</dbReference>
<dbReference type="EMBL" id="BBVC01000099">
    <property type="protein sequence ID" value="GAO98877.1"/>
    <property type="molecule type" value="Genomic_DNA"/>
</dbReference>
<dbReference type="InterPro" id="IPR055173">
    <property type="entry name" value="NrdR-like_N"/>
</dbReference>
<evidence type="ECO:0000256" key="2">
    <source>
        <dbReference type="ARBA" id="ARBA00022741"/>
    </source>
</evidence>
<dbReference type="InterPro" id="IPR005144">
    <property type="entry name" value="ATP-cone_dom"/>
</dbReference>
<dbReference type="GO" id="GO:0008270">
    <property type="term" value="F:zinc ion binding"/>
    <property type="evidence" value="ECO:0007669"/>
    <property type="project" value="UniProtKB-UniRule"/>
</dbReference>
<keyword evidence="5 8" id="KW-0805">Transcription regulation</keyword>
<gene>
    <name evidence="8 10" type="primary">nrdR</name>
    <name evidence="10" type="ORF">Cva_01547</name>
</gene>
<dbReference type="Pfam" id="PF03477">
    <property type="entry name" value="ATP-cone"/>
    <property type="match status" value="1"/>
</dbReference>
<keyword evidence="2 8" id="KW-0547">Nucleotide-binding</keyword>
<keyword evidence="6 8" id="KW-0238">DNA-binding</keyword>
<comment type="similarity">
    <text evidence="8">Belongs to the NrdR family.</text>
</comment>
<dbReference type="NCBIfam" id="TIGR00244">
    <property type="entry name" value="transcriptional regulator NrdR"/>
    <property type="match status" value="1"/>
</dbReference>
<keyword evidence="8" id="KW-0479">Metal-binding</keyword>
<accession>A0A0K8MEH7</accession>
<proteinExistence type="inferred from homology"/>
<keyword evidence="7 8" id="KW-0804">Transcription</keyword>
<keyword evidence="11" id="KW-1185">Reference proteome</keyword>
<comment type="caution">
    <text evidence="10">The sequence shown here is derived from an EMBL/GenBank/DDBJ whole genome shotgun (WGS) entry which is preliminary data.</text>
</comment>
<evidence type="ECO:0000256" key="3">
    <source>
        <dbReference type="ARBA" id="ARBA00022771"/>
    </source>
</evidence>
<dbReference type="GO" id="GO:0045892">
    <property type="term" value="P:negative regulation of DNA-templated transcription"/>
    <property type="evidence" value="ECO:0007669"/>
    <property type="project" value="UniProtKB-UniRule"/>
</dbReference>
<evidence type="ECO:0000256" key="4">
    <source>
        <dbReference type="ARBA" id="ARBA00022840"/>
    </source>
</evidence>
<organism evidence="10 11">
    <name type="scientific">Caedimonas varicaedens</name>
    <dbReference type="NCBI Taxonomy" id="1629334"/>
    <lineage>
        <taxon>Bacteria</taxon>
        <taxon>Pseudomonadati</taxon>
        <taxon>Pseudomonadota</taxon>
        <taxon>Alphaproteobacteria</taxon>
        <taxon>Holosporales</taxon>
        <taxon>Caedimonadaceae</taxon>
        <taxon>Caedimonas</taxon>
    </lineage>
</organism>
<evidence type="ECO:0000313" key="10">
    <source>
        <dbReference type="EMBL" id="GAO98877.1"/>
    </source>
</evidence>
<dbReference type="OrthoDB" id="9807461at2"/>
<keyword evidence="4 8" id="KW-0067">ATP-binding</keyword>
<evidence type="ECO:0000256" key="7">
    <source>
        <dbReference type="ARBA" id="ARBA00023163"/>
    </source>
</evidence>
<dbReference type="AlphaFoldDB" id="A0A0K8MEH7"/>
<evidence type="ECO:0000256" key="5">
    <source>
        <dbReference type="ARBA" id="ARBA00023015"/>
    </source>
</evidence>
<name>A0A0K8MEH7_9PROT</name>
<protein>
    <recommendedName>
        <fullName evidence="8">Transcriptional repressor NrdR</fullName>
    </recommendedName>
</protein>
<dbReference type="PANTHER" id="PTHR30455:SF2">
    <property type="entry name" value="TRANSCRIPTIONAL REPRESSOR NRDR"/>
    <property type="match status" value="1"/>
</dbReference>
<evidence type="ECO:0000313" key="11">
    <source>
        <dbReference type="Proteomes" id="UP000036771"/>
    </source>
</evidence>
<evidence type="ECO:0000256" key="8">
    <source>
        <dbReference type="HAMAP-Rule" id="MF_00440"/>
    </source>
</evidence>
<dbReference type="Proteomes" id="UP000036771">
    <property type="component" value="Unassembled WGS sequence"/>
</dbReference>
<dbReference type="GO" id="GO:0005524">
    <property type="term" value="F:ATP binding"/>
    <property type="evidence" value="ECO:0007669"/>
    <property type="project" value="UniProtKB-UniRule"/>
</dbReference>
<dbReference type="PROSITE" id="PS51161">
    <property type="entry name" value="ATP_CONE"/>
    <property type="match status" value="1"/>
</dbReference>
<dbReference type="HAMAP" id="MF_00440">
    <property type="entry name" value="NrdR"/>
    <property type="match status" value="1"/>
</dbReference>
<dbReference type="STRING" id="1629334.Cva_01547"/>
<dbReference type="GO" id="GO:0003677">
    <property type="term" value="F:DNA binding"/>
    <property type="evidence" value="ECO:0007669"/>
    <property type="project" value="UniProtKB-KW"/>
</dbReference>
<sequence>MRCPFCGHSETAVKDSRSVEENTGIRRRRHCLECSARFTTVERVQLIPLKVIKKNEDVESFNHDKLANSLRLALHKRPVGEEKIERVISSLVRQLEARGETEIPSKIIGEMVMEALSDLDAVAYVRFASVYQDFEAPSDFKDFIGKLDFLKTKNSP</sequence>
<comment type="function">
    <text evidence="8">Negatively regulates transcription of bacterial ribonucleotide reductase nrd genes and operons by binding to NrdR-boxes.</text>
</comment>
<reference evidence="10 11" key="1">
    <citation type="submission" date="2015-03" db="EMBL/GenBank/DDBJ databases">
        <title>Caedibacter varicaedens, whole genome shotgun sequence.</title>
        <authorList>
            <person name="Suzuki H."/>
            <person name="Dapper A.L."/>
            <person name="Gibson A.K."/>
            <person name="Jackson C."/>
            <person name="Lee H."/>
            <person name="Pejaver V.R."/>
            <person name="Doak T."/>
            <person name="Lynch M."/>
        </authorList>
    </citation>
    <scope>NUCLEOTIDE SEQUENCE [LARGE SCALE GENOMIC DNA]</scope>
</reference>
<comment type="cofactor">
    <cofactor evidence="8">
        <name>Zn(2+)</name>
        <dbReference type="ChEBI" id="CHEBI:29105"/>
    </cofactor>
    <text evidence="8">Binds 1 zinc ion.</text>
</comment>
<dbReference type="Pfam" id="PF22811">
    <property type="entry name" value="Zn_ribbon_NrdR"/>
    <property type="match status" value="1"/>
</dbReference>
<evidence type="ECO:0000256" key="6">
    <source>
        <dbReference type="ARBA" id="ARBA00023125"/>
    </source>
</evidence>
<evidence type="ECO:0000256" key="1">
    <source>
        <dbReference type="ARBA" id="ARBA00022491"/>
    </source>
</evidence>
<keyword evidence="8" id="KW-0862">Zinc</keyword>
<feature type="domain" description="ATP-cone" evidence="9">
    <location>
        <begin position="49"/>
        <end position="139"/>
    </location>
</feature>
<keyword evidence="1 8" id="KW-0678">Repressor</keyword>
<evidence type="ECO:0000259" key="9">
    <source>
        <dbReference type="PROSITE" id="PS51161"/>
    </source>
</evidence>
<keyword evidence="3 8" id="KW-0863">Zinc-finger</keyword>
<feature type="zinc finger region" evidence="8">
    <location>
        <begin position="3"/>
        <end position="34"/>
    </location>
</feature>
<dbReference type="PANTHER" id="PTHR30455">
    <property type="entry name" value="TRANSCRIPTIONAL REPRESSOR NRDR"/>
    <property type="match status" value="1"/>
</dbReference>